<proteinExistence type="predicted"/>
<evidence type="ECO:0000256" key="2">
    <source>
        <dbReference type="ARBA" id="ARBA00023163"/>
    </source>
</evidence>
<evidence type="ECO:0000256" key="1">
    <source>
        <dbReference type="ARBA" id="ARBA00023015"/>
    </source>
</evidence>
<reference evidence="4 5" key="1">
    <citation type="submission" date="2018-08" db="EMBL/GenBank/DDBJ databases">
        <title>Fibrisoma montanum sp. nov., isolated from Danxia mountain soil.</title>
        <authorList>
            <person name="Huang Y."/>
        </authorList>
    </citation>
    <scope>NUCLEOTIDE SEQUENCE [LARGE SCALE GENOMIC DNA]</scope>
    <source>
        <strain evidence="4 5">HYT19</strain>
    </source>
</reference>
<evidence type="ECO:0000313" key="4">
    <source>
        <dbReference type="EMBL" id="RIV25180.1"/>
    </source>
</evidence>
<sequence>MSSQLIEADERLATVFSHYYCVQQKAQDAPLRQQLFPNYEMLLVFNFGPAVPVWLGDAPYVISQTAVLGPLQKTLTYELPTGADLIVVNFTLNGFYRLLHVPMQTLKAEDIHDPDVLLNKSCFSELWAQLAPITTLADRLRLLNEYALTHAAPVDSTTSSMLESIPYFNNAAVEPVRMLAAKQNVSARTIQSTLQKQLGYSAKELARFLRFKKVVAFLCQQPTTSVDWLSLVYEFGYHDHSHLIKDFQQYMGISPRQFVNQLAQGGICISKPGKFY</sequence>
<dbReference type="Proteomes" id="UP000283523">
    <property type="component" value="Unassembled WGS sequence"/>
</dbReference>
<keyword evidence="5" id="KW-1185">Reference proteome</keyword>
<dbReference type="Pfam" id="PF20240">
    <property type="entry name" value="DUF6597"/>
    <property type="match status" value="1"/>
</dbReference>
<comment type="caution">
    <text evidence="4">The sequence shown here is derived from an EMBL/GenBank/DDBJ whole genome shotgun (WGS) entry which is preliminary data.</text>
</comment>
<dbReference type="PROSITE" id="PS01124">
    <property type="entry name" value="HTH_ARAC_FAMILY_2"/>
    <property type="match status" value="1"/>
</dbReference>
<dbReference type="Gene3D" id="1.10.10.60">
    <property type="entry name" value="Homeodomain-like"/>
    <property type="match status" value="1"/>
</dbReference>
<feature type="domain" description="HTH araC/xylS-type" evidence="3">
    <location>
        <begin position="176"/>
        <end position="261"/>
    </location>
</feature>
<accession>A0A418MEE3</accession>
<name>A0A418MEE3_9BACT</name>
<dbReference type="InterPro" id="IPR009057">
    <property type="entry name" value="Homeodomain-like_sf"/>
</dbReference>
<dbReference type="GO" id="GO:0003700">
    <property type="term" value="F:DNA-binding transcription factor activity"/>
    <property type="evidence" value="ECO:0007669"/>
    <property type="project" value="InterPro"/>
</dbReference>
<organism evidence="4 5">
    <name type="scientific">Fibrisoma montanum</name>
    <dbReference type="NCBI Taxonomy" id="2305895"/>
    <lineage>
        <taxon>Bacteria</taxon>
        <taxon>Pseudomonadati</taxon>
        <taxon>Bacteroidota</taxon>
        <taxon>Cytophagia</taxon>
        <taxon>Cytophagales</taxon>
        <taxon>Spirosomataceae</taxon>
        <taxon>Fibrisoma</taxon>
    </lineage>
</organism>
<dbReference type="SMART" id="SM00342">
    <property type="entry name" value="HTH_ARAC"/>
    <property type="match status" value="1"/>
</dbReference>
<dbReference type="RefSeq" id="WP_119667066.1">
    <property type="nucleotide sequence ID" value="NZ_QXED01000002.1"/>
</dbReference>
<dbReference type="OrthoDB" id="635259at2"/>
<dbReference type="GO" id="GO:0043565">
    <property type="term" value="F:sequence-specific DNA binding"/>
    <property type="evidence" value="ECO:0007669"/>
    <property type="project" value="InterPro"/>
</dbReference>
<evidence type="ECO:0000313" key="5">
    <source>
        <dbReference type="Proteomes" id="UP000283523"/>
    </source>
</evidence>
<dbReference type="Pfam" id="PF12833">
    <property type="entry name" value="HTH_18"/>
    <property type="match status" value="1"/>
</dbReference>
<keyword evidence="2" id="KW-0804">Transcription</keyword>
<evidence type="ECO:0000259" key="3">
    <source>
        <dbReference type="PROSITE" id="PS01124"/>
    </source>
</evidence>
<dbReference type="SUPFAM" id="SSF46689">
    <property type="entry name" value="Homeodomain-like"/>
    <property type="match status" value="1"/>
</dbReference>
<keyword evidence="1" id="KW-0805">Transcription regulation</keyword>
<dbReference type="InterPro" id="IPR018060">
    <property type="entry name" value="HTH_AraC"/>
</dbReference>
<dbReference type="InterPro" id="IPR046532">
    <property type="entry name" value="DUF6597"/>
</dbReference>
<gene>
    <name evidence="4" type="ORF">DYU11_07655</name>
</gene>
<dbReference type="EMBL" id="QXED01000002">
    <property type="protein sequence ID" value="RIV25180.1"/>
    <property type="molecule type" value="Genomic_DNA"/>
</dbReference>
<dbReference type="AlphaFoldDB" id="A0A418MEE3"/>
<protein>
    <submittedName>
        <fullName evidence="4">AraC family transcriptional regulator</fullName>
    </submittedName>
</protein>